<feature type="domain" description="CRAL-TRIO" evidence="11">
    <location>
        <begin position="314"/>
        <end position="489"/>
    </location>
</feature>
<keyword evidence="7" id="KW-0446">Lipid-binding</keyword>
<keyword evidence="8" id="KW-0472">Membrane</keyword>
<dbReference type="SUPFAM" id="SSF52087">
    <property type="entry name" value="CRAL/TRIO domain"/>
    <property type="match status" value="1"/>
</dbReference>
<evidence type="ECO:0000313" key="13">
    <source>
        <dbReference type="EMBL" id="JAG89452.1"/>
    </source>
</evidence>
<dbReference type="InterPro" id="IPR001251">
    <property type="entry name" value="CRAL-TRIO_dom"/>
</dbReference>
<dbReference type="Gene3D" id="3.40.525.10">
    <property type="entry name" value="CRAL-TRIO lipid binding domain"/>
    <property type="match status" value="1"/>
</dbReference>
<dbReference type="Gene3D" id="2.60.120.680">
    <property type="entry name" value="GOLD domain"/>
    <property type="match status" value="1"/>
</dbReference>
<dbReference type="SMART" id="SM01100">
    <property type="entry name" value="CRAL_TRIO_N"/>
    <property type="match status" value="1"/>
</dbReference>
<dbReference type="PANTHER" id="PTHR45932">
    <property type="entry name" value="PATELLIN-1"/>
    <property type="match status" value="1"/>
</dbReference>
<keyword evidence="5" id="KW-0963">Cytoplasm</keyword>
<dbReference type="CDD" id="cd00170">
    <property type="entry name" value="SEC14"/>
    <property type="match status" value="1"/>
</dbReference>
<dbReference type="SUPFAM" id="SSF46938">
    <property type="entry name" value="CRAL/TRIO N-terminal domain"/>
    <property type="match status" value="1"/>
</dbReference>
<accession>A0A0C9S9B7</accession>
<dbReference type="EMBL" id="GCHU01001398">
    <property type="protein sequence ID" value="JAG89452.1"/>
    <property type="molecule type" value="Transcribed_RNA"/>
</dbReference>
<feature type="region of interest" description="Disordered" evidence="10">
    <location>
        <begin position="1"/>
        <end position="70"/>
    </location>
</feature>
<dbReference type="GO" id="GO:0016020">
    <property type="term" value="C:membrane"/>
    <property type="evidence" value="ECO:0007669"/>
    <property type="project" value="UniProtKB-SubCell"/>
</dbReference>
<dbReference type="InterPro" id="IPR011074">
    <property type="entry name" value="CRAL/TRIO_N_dom"/>
</dbReference>
<evidence type="ECO:0000256" key="1">
    <source>
        <dbReference type="ARBA" id="ARBA00004370"/>
    </source>
</evidence>
<evidence type="ECO:0000256" key="9">
    <source>
        <dbReference type="ARBA" id="ARBA00023306"/>
    </source>
</evidence>
<sequence length="600" mass="66552">MAASIEESPAPAAAGNTTATEVTESVKEVVTAPAPVVESEAVKGQEETKADNGTVVAESSPNLEPQGSSFKEESYFVADLKESEKKALQELKLRVEEAIKNNEFKEPPPKEPETKEPEAKEAEVAEASKEAETKEEKAKEAETKGEEDTQIPEAKEEVKGTVEEVKILETTTETDIKIGEVEIKKEETVVTVEVRAHGDVPKHEETVIVSENATESVTVVSAPSTETAAPSAEAAAEVPVEVTITKENVEVDLQPVEEIYLWGVPLLPSVGDERTDVILLKFLRARDFKVSEAFTMLKNTILWRKRFGADAILEEEFGNELDGVAYMHGYDKEGHPVCYNVYGVFQDKELYQKTFGDAEKCDRFLRWRIRLLEKGIQQLSFKPGGINSMVQITDLKNSPGPGKKGLRQATKKALDILQDNYPEFVARKIFVNVPWWYAAMSAMISPFLTQRTKSKFVIARPARLTETLFKYISPQFVPVQYGGLSRENDTEFSASNGAVSELFIKPGVKQIVEIPATEVGTSLVWDIAVVSWEVIYSEEFVPNAEGGYTVIIHKAKKVAAEEEPVRNSFKISEPGKVILTIENISSKKKRVVYRTKVKSD</sequence>
<evidence type="ECO:0000256" key="10">
    <source>
        <dbReference type="SAM" id="MobiDB-lite"/>
    </source>
</evidence>
<comment type="similarity">
    <text evidence="3">Belongs to the patellin family.</text>
</comment>
<feature type="compositionally biased region" description="Polar residues" evidence="10">
    <location>
        <begin position="57"/>
        <end position="69"/>
    </location>
</feature>
<dbReference type="SMART" id="SM00516">
    <property type="entry name" value="SEC14"/>
    <property type="match status" value="1"/>
</dbReference>
<dbReference type="PANTHER" id="PTHR45932:SF2">
    <property type="entry name" value="PATELLIN-4"/>
    <property type="match status" value="1"/>
</dbReference>
<name>A0A0C9S9B7_9CONI</name>
<feature type="domain" description="GOLD" evidence="12">
    <location>
        <begin position="465"/>
        <end position="597"/>
    </location>
</feature>
<evidence type="ECO:0000256" key="2">
    <source>
        <dbReference type="ARBA" id="ARBA00004496"/>
    </source>
</evidence>
<dbReference type="Pfam" id="PF03765">
    <property type="entry name" value="CRAL_TRIO_N"/>
    <property type="match status" value="1"/>
</dbReference>
<organism evidence="13">
    <name type="scientific">Wollemia nobilis</name>
    <dbReference type="NCBI Taxonomy" id="56998"/>
    <lineage>
        <taxon>Eukaryota</taxon>
        <taxon>Viridiplantae</taxon>
        <taxon>Streptophyta</taxon>
        <taxon>Embryophyta</taxon>
        <taxon>Tracheophyta</taxon>
        <taxon>Spermatophyta</taxon>
        <taxon>Pinopsida</taxon>
        <taxon>Pinidae</taxon>
        <taxon>Conifers II</taxon>
        <taxon>Araucariales</taxon>
        <taxon>Araucariaceae</taxon>
        <taxon>Wollemia</taxon>
    </lineage>
</organism>
<evidence type="ECO:0000259" key="11">
    <source>
        <dbReference type="PROSITE" id="PS50191"/>
    </source>
</evidence>
<dbReference type="InterPro" id="IPR036865">
    <property type="entry name" value="CRAL-TRIO_dom_sf"/>
</dbReference>
<dbReference type="GO" id="GO:0008289">
    <property type="term" value="F:lipid binding"/>
    <property type="evidence" value="ECO:0007669"/>
    <property type="project" value="UniProtKB-KW"/>
</dbReference>
<dbReference type="PROSITE" id="PS50191">
    <property type="entry name" value="CRAL_TRIO"/>
    <property type="match status" value="1"/>
</dbReference>
<evidence type="ECO:0000256" key="5">
    <source>
        <dbReference type="ARBA" id="ARBA00022490"/>
    </source>
</evidence>
<keyword evidence="4" id="KW-0813">Transport</keyword>
<evidence type="ECO:0000256" key="6">
    <source>
        <dbReference type="ARBA" id="ARBA00022618"/>
    </source>
</evidence>
<feature type="region of interest" description="Disordered" evidence="10">
    <location>
        <begin position="97"/>
        <end position="158"/>
    </location>
</feature>
<dbReference type="InterPro" id="IPR036273">
    <property type="entry name" value="CRAL/TRIO_N_dom_sf"/>
</dbReference>
<feature type="compositionally biased region" description="Low complexity" evidence="10">
    <location>
        <begin position="1"/>
        <end position="31"/>
    </location>
</feature>
<dbReference type="Pfam" id="PF00650">
    <property type="entry name" value="CRAL_TRIO"/>
    <property type="match status" value="1"/>
</dbReference>
<comment type="subcellular location">
    <subcellularLocation>
        <location evidence="2">Cytoplasm</location>
    </subcellularLocation>
    <subcellularLocation>
        <location evidence="1">Membrane</location>
    </subcellularLocation>
</comment>
<reference evidence="13" key="1">
    <citation type="submission" date="2015-02" db="EMBL/GenBank/DDBJ databases">
        <title>A transcriptome of Wollemia nobilis - a relic of Gondwana.</title>
        <authorList>
            <person name="Chia J.Y."/>
            <person name="Leong Y.S."/>
            <person name="Abdul Karim S."/>
            <person name="Wan Azmi N."/>
            <person name="Hercus R."/>
            <person name="Croft L."/>
        </authorList>
    </citation>
    <scope>NUCLEOTIDE SEQUENCE</scope>
    <source>
        <strain evidence="13">MaeBrown</strain>
        <tissue evidence="13">Leaf</tissue>
    </source>
</reference>
<dbReference type="InterPro" id="IPR056794">
    <property type="entry name" value="PATL1-6_C_GOLD"/>
</dbReference>
<evidence type="ECO:0000256" key="7">
    <source>
        <dbReference type="ARBA" id="ARBA00023121"/>
    </source>
</evidence>
<keyword evidence="6" id="KW-0132">Cell division</keyword>
<dbReference type="GO" id="GO:0005737">
    <property type="term" value="C:cytoplasm"/>
    <property type="evidence" value="ECO:0007669"/>
    <property type="project" value="UniProtKB-SubCell"/>
</dbReference>
<dbReference type="GO" id="GO:0051301">
    <property type="term" value="P:cell division"/>
    <property type="evidence" value="ECO:0007669"/>
    <property type="project" value="UniProtKB-KW"/>
</dbReference>
<dbReference type="PROSITE" id="PS50866">
    <property type="entry name" value="GOLD"/>
    <property type="match status" value="1"/>
</dbReference>
<proteinExistence type="inferred from homology"/>
<dbReference type="Pfam" id="PF25099">
    <property type="entry name" value="GOLD_PATL1_C"/>
    <property type="match status" value="1"/>
</dbReference>
<dbReference type="PRINTS" id="PR00180">
    <property type="entry name" value="CRETINALDHBP"/>
</dbReference>
<feature type="compositionally biased region" description="Basic and acidic residues" evidence="10">
    <location>
        <begin position="40"/>
        <end position="50"/>
    </location>
</feature>
<protein>
    <submittedName>
        <fullName evidence="13">TSA: Wollemia nobilis Ref_Wollemi_Transcript_1411_2648 transcribed RNA sequence</fullName>
    </submittedName>
</protein>
<evidence type="ECO:0000256" key="4">
    <source>
        <dbReference type="ARBA" id="ARBA00022448"/>
    </source>
</evidence>
<keyword evidence="9" id="KW-0131">Cell cycle</keyword>
<evidence type="ECO:0000259" key="12">
    <source>
        <dbReference type="PROSITE" id="PS50866"/>
    </source>
</evidence>
<evidence type="ECO:0000256" key="8">
    <source>
        <dbReference type="ARBA" id="ARBA00023136"/>
    </source>
</evidence>
<dbReference type="AlphaFoldDB" id="A0A0C9S9B7"/>
<dbReference type="InterPro" id="IPR044834">
    <property type="entry name" value="PATL"/>
</dbReference>
<dbReference type="InterPro" id="IPR009038">
    <property type="entry name" value="GOLD_dom"/>
</dbReference>
<evidence type="ECO:0000256" key="3">
    <source>
        <dbReference type="ARBA" id="ARBA00007155"/>
    </source>
</evidence>